<feature type="transmembrane region" description="Helical" evidence="6">
    <location>
        <begin position="346"/>
        <end position="365"/>
    </location>
</feature>
<feature type="transmembrane region" description="Helical" evidence="6">
    <location>
        <begin position="249"/>
        <end position="266"/>
    </location>
</feature>
<name>A0A841H5S7_9BACT</name>
<dbReference type="EMBL" id="JACHIA010000022">
    <property type="protein sequence ID" value="MBB6073236.1"/>
    <property type="molecule type" value="Genomic_DNA"/>
</dbReference>
<reference evidence="7 8" key="1">
    <citation type="submission" date="2020-08" db="EMBL/GenBank/DDBJ databases">
        <title>Genomic Encyclopedia of Type Strains, Phase IV (KMG-IV): sequencing the most valuable type-strain genomes for metagenomic binning, comparative biology and taxonomic classification.</title>
        <authorList>
            <person name="Goeker M."/>
        </authorList>
    </citation>
    <scope>NUCLEOTIDE SEQUENCE [LARGE SCALE GENOMIC DNA]</scope>
    <source>
        <strain evidence="7 8">DSM 29007</strain>
    </source>
</reference>
<evidence type="ECO:0000256" key="5">
    <source>
        <dbReference type="ARBA" id="ARBA00023136"/>
    </source>
</evidence>
<dbReference type="AlphaFoldDB" id="A0A841H5S7"/>
<sequence>MSRTRRAGIAAVFGYLQFGLALASGILVVPFVLAKVGGEAYGVWLGFGELVAYSAMADLGVLGVLPWLMAEADGRGDRDELRGLIAAGMAAAVLAAVVFAGLALGLLALAPGITGVSPAQHHAVIGPLMWLVAGMAAGYPVRVFHAALTGLQDVSFLGMMGIAQAALNVALMIGMLAAGQGLYALAAAATIPTLAVALASLARVARIAPDLLRGWRLPSRRMLGTLTGQGIGSWTAGLGWRMISATSNLVILATAGPAAAVAYSLTARLGDVLTQMSWQLPDAGLVGLAQLRGTGDRERVNAIVVSLFRLTLLGAGAVACSVLAFNPAFVALWVGADQFAGLGTNALLAGGVLALSLGHAVFVTASTLGARVQIGGASLAQGAVHLGAAIVLGRMFGVAGVAAAAIVSTAVVAYPAGVHWLARGTGMSHGELWRRALGPWFARASLLLLLGAATGIVGWRSSPMWLPLAAGPVLGALYLWWMRPLYEGLPLPERVRPVLMRLRLLTEQGGSGVPLP</sequence>
<feature type="transmembrane region" description="Helical" evidence="6">
    <location>
        <begin position="182"/>
        <end position="202"/>
    </location>
</feature>
<feature type="transmembrane region" description="Helical" evidence="6">
    <location>
        <begin position="464"/>
        <end position="481"/>
    </location>
</feature>
<dbReference type="GO" id="GO:0005886">
    <property type="term" value="C:plasma membrane"/>
    <property type="evidence" value="ECO:0007669"/>
    <property type="project" value="UniProtKB-SubCell"/>
</dbReference>
<accession>A0A841H5S7</accession>
<proteinExistence type="predicted"/>
<feature type="transmembrane region" description="Helical" evidence="6">
    <location>
        <begin position="122"/>
        <end position="144"/>
    </location>
</feature>
<protein>
    <submittedName>
        <fullName evidence="7">O-antigen/teichoic acid export membrane protein</fullName>
    </submittedName>
</protein>
<keyword evidence="3 6" id="KW-0812">Transmembrane</keyword>
<evidence type="ECO:0000256" key="2">
    <source>
        <dbReference type="ARBA" id="ARBA00022475"/>
    </source>
</evidence>
<comment type="caution">
    <text evidence="7">The sequence shown here is derived from an EMBL/GenBank/DDBJ whole genome shotgun (WGS) entry which is preliminary data.</text>
</comment>
<comment type="subcellular location">
    <subcellularLocation>
        <location evidence="1">Cell membrane</location>
        <topology evidence="1">Multi-pass membrane protein</topology>
    </subcellularLocation>
</comment>
<feature type="transmembrane region" description="Helical" evidence="6">
    <location>
        <begin position="53"/>
        <end position="72"/>
    </location>
</feature>
<feature type="transmembrane region" description="Helical" evidence="6">
    <location>
        <begin position="12"/>
        <end position="33"/>
    </location>
</feature>
<evidence type="ECO:0000256" key="1">
    <source>
        <dbReference type="ARBA" id="ARBA00004651"/>
    </source>
</evidence>
<feature type="transmembrane region" description="Helical" evidence="6">
    <location>
        <begin position="440"/>
        <end position="458"/>
    </location>
</feature>
<dbReference type="InterPro" id="IPR050833">
    <property type="entry name" value="Poly_Biosynth_Transport"/>
</dbReference>
<gene>
    <name evidence="7" type="ORF">HNQ61_004903</name>
</gene>
<keyword evidence="4 6" id="KW-1133">Transmembrane helix</keyword>
<keyword evidence="2" id="KW-1003">Cell membrane</keyword>
<feature type="transmembrane region" description="Helical" evidence="6">
    <location>
        <begin position="84"/>
        <end position="110"/>
    </location>
</feature>
<feature type="transmembrane region" description="Helical" evidence="6">
    <location>
        <begin position="398"/>
        <end position="420"/>
    </location>
</feature>
<dbReference type="PANTHER" id="PTHR30250:SF26">
    <property type="entry name" value="PSMA PROTEIN"/>
    <property type="match status" value="1"/>
</dbReference>
<keyword evidence="5 6" id="KW-0472">Membrane</keyword>
<evidence type="ECO:0000256" key="3">
    <source>
        <dbReference type="ARBA" id="ARBA00022692"/>
    </source>
</evidence>
<dbReference type="Proteomes" id="UP000582837">
    <property type="component" value="Unassembled WGS sequence"/>
</dbReference>
<evidence type="ECO:0000313" key="8">
    <source>
        <dbReference type="Proteomes" id="UP000582837"/>
    </source>
</evidence>
<evidence type="ECO:0000256" key="4">
    <source>
        <dbReference type="ARBA" id="ARBA00022989"/>
    </source>
</evidence>
<evidence type="ECO:0000256" key="6">
    <source>
        <dbReference type="SAM" id="Phobius"/>
    </source>
</evidence>
<feature type="transmembrane region" description="Helical" evidence="6">
    <location>
        <begin position="372"/>
        <end position="392"/>
    </location>
</feature>
<feature type="transmembrane region" description="Helical" evidence="6">
    <location>
        <begin position="307"/>
        <end position="334"/>
    </location>
</feature>
<keyword evidence="8" id="KW-1185">Reference proteome</keyword>
<dbReference type="RefSeq" id="WP_170038632.1">
    <property type="nucleotide sequence ID" value="NZ_JABDTL010000002.1"/>
</dbReference>
<dbReference type="PANTHER" id="PTHR30250">
    <property type="entry name" value="PST FAMILY PREDICTED COLANIC ACID TRANSPORTER"/>
    <property type="match status" value="1"/>
</dbReference>
<organism evidence="7 8">
    <name type="scientific">Longimicrobium terrae</name>
    <dbReference type="NCBI Taxonomy" id="1639882"/>
    <lineage>
        <taxon>Bacteria</taxon>
        <taxon>Pseudomonadati</taxon>
        <taxon>Gemmatimonadota</taxon>
        <taxon>Longimicrobiia</taxon>
        <taxon>Longimicrobiales</taxon>
        <taxon>Longimicrobiaceae</taxon>
        <taxon>Longimicrobium</taxon>
    </lineage>
</organism>
<feature type="transmembrane region" description="Helical" evidence="6">
    <location>
        <begin position="156"/>
        <end position="176"/>
    </location>
</feature>
<evidence type="ECO:0000313" key="7">
    <source>
        <dbReference type="EMBL" id="MBB6073236.1"/>
    </source>
</evidence>